<protein>
    <submittedName>
        <fullName evidence="3">Uncharacterized protein</fullName>
    </submittedName>
</protein>
<reference evidence="3 4" key="1">
    <citation type="submission" date="2019-06" db="EMBL/GenBank/DDBJ databases">
        <authorList>
            <person name="Rodrigo-Torres L."/>
            <person name="Arahal R. D."/>
            <person name="Lucena T."/>
        </authorList>
    </citation>
    <scope>NUCLEOTIDE SEQUENCE [LARGE SCALE GENOMIC DNA]</scope>
    <source>
        <strain evidence="3 4">SW08-7</strain>
    </source>
</reference>
<name>A0A564FTU6_9HYPH</name>
<feature type="region of interest" description="Disordered" evidence="1">
    <location>
        <begin position="1"/>
        <end position="20"/>
    </location>
</feature>
<dbReference type="AlphaFoldDB" id="A0A564FTU6"/>
<organism evidence="3 4">
    <name type="scientific">Methylobacterium dankookense</name>
    <dbReference type="NCBI Taxonomy" id="560405"/>
    <lineage>
        <taxon>Bacteria</taxon>
        <taxon>Pseudomonadati</taxon>
        <taxon>Pseudomonadota</taxon>
        <taxon>Alphaproteobacteria</taxon>
        <taxon>Hyphomicrobiales</taxon>
        <taxon>Methylobacteriaceae</taxon>
        <taxon>Methylobacterium</taxon>
    </lineage>
</organism>
<sequence length="108" mass="12154">MNVNERRYADSRDERDRDDAWDDRRAARPRRGPLSRLFGLVKLALFLTPLAFLLYGYVLADCRSGGRGLTSSGGLDQFLQAGICARDEIVGNAASLQENLRLIRRVID</sequence>
<keyword evidence="2" id="KW-0472">Membrane</keyword>
<evidence type="ECO:0000256" key="1">
    <source>
        <dbReference type="SAM" id="MobiDB-lite"/>
    </source>
</evidence>
<dbReference type="OrthoDB" id="8002860at2"/>
<dbReference type="EMBL" id="CABFVH010000005">
    <property type="protein sequence ID" value="VUF11493.1"/>
    <property type="molecule type" value="Genomic_DNA"/>
</dbReference>
<evidence type="ECO:0000313" key="4">
    <source>
        <dbReference type="Proteomes" id="UP000401717"/>
    </source>
</evidence>
<dbReference type="Proteomes" id="UP000401717">
    <property type="component" value="Unassembled WGS sequence"/>
</dbReference>
<gene>
    <name evidence="3" type="ORF">MTDSW087_01175</name>
</gene>
<proteinExistence type="predicted"/>
<evidence type="ECO:0000313" key="3">
    <source>
        <dbReference type="EMBL" id="VUF11493.1"/>
    </source>
</evidence>
<keyword evidence="2" id="KW-0812">Transmembrane</keyword>
<keyword evidence="2" id="KW-1133">Transmembrane helix</keyword>
<dbReference type="RefSeq" id="WP_144761455.1">
    <property type="nucleotide sequence ID" value="NZ_CABFVH010000005.1"/>
</dbReference>
<accession>A0A564FTU6</accession>
<evidence type="ECO:0000256" key="2">
    <source>
        <dbReference type="SAM" id="Phobius"/>
    </source>
</evidence>
<feature type="transmembrane region" description="Helical" evidence="2">
    <location>
        <begin position="37"/>
        <end position="58"/>
    </location>
</feature>